<dbReference type="eggNOG" id="ENOG502S2A9">
    <property type="taxonomic scope" value="Eukaryota"/>
</dbReference>
<accession>F4RKH0</accession>
<dbReference type="GO" id="GO:0016757">
    <property type="term" value="F:glycosyltransferase activity"/>
    <property type="evidence" value="ECO:0007669"/>
    <property type="project" value="TreeGrafter"/>
</dbReference>
<dbReference type="InterPro" id="IPR000757">
    <property type="entry name" value="Beta-glucanase-like"/>
</dbReference>
<dbReference type="GO" id="GO:0004553">
    <property type="term" value="F:hydrolase activity, hydrolyzing O-glycosyl compounds"/>
    <property type="evidence" value="ECO:0007669"/>
    <property type="project" value="InterPro"/>
</dbReference>
<dbReference type="InterPro" id="IPR013320">
    <property type="entry name" value="ConA-like_dom_sf"/>
</dbReference>
<dbReference type="GO" id="GO:0005975">
    <property type="term" value="P:carbohydrate metabolic process"/>
    <property type="evidence" value="ECO:0007669"/>
    <property type="project" value="InterPro"/>
</dbReference>
<dbReference type="PROSITE" id="PS51762">
    <property type="entry name" value="GH16_2"/>
    <property type="match status" value="1"/>
</dbReference>
<evidence type="ECO:0000256" key="2">
    <source>
        <dbReference type="ARBA" id="ARBA00022801"/>
    </source>
</evidence>
<dbReference type="AlphaFoldDB" id="F4RKH0"/>
<dbReference type="InterPro" id="IPR050546">
    <property type="entry name" value="Glycosyl_Hydrlase_16"/>
</dbReference>
<gene>
    <name evidence="6" type="ORF">MELLADRAFT_55983</name>
</gene>
<keyword evidence="7" id="KW-1185">Reference proteome</keyword>
<evidence type="ECO:0000259" key="5">
    <source>
        <dbReference type="PROSITE" id="PS51762"/>
    </source>
</evidence>
<dbReference type="EMBL" id="GL883105">
    <property type="protein sequence ID" value="EGG07183.1"/>
    <property type="molecule type" value="Genomic_DNA"/>
</dbReference>
<keyword evidence="3" id="KW-0326">Glycosidase</keyword>
<name>F4RKH0_MELLP</name>
<dbReference type="PANTHER" id="PTHR10963">
    <property type="entry name" value="GLYCOSYL HYDROLASE-RELATED"/>
    <property type="match status" value="1"/>
</dbReference>
<dbReference type="Proteomes" id="UP000001072">
    <property type="component" value="Unassembled WGS sequence"/>
</dbReference>
<evidence type="ECO:0000256" key="4">
    <source>
        <dbReference type="SAM" id="MobiDB-lite"/>
    </source>
</evidence>
<evidence type="ECO:0000313" key="7">
    <source>
        <dbReference type="Proteomes" id="UP000001072"/>
    </source>
</evidence>
<dbReference type="Pfam" id="PF00722">
    <property type="entry name" value="Glyco_hydro_16"/>
    <property type="match status" value="1"/>
</dbReference>
<dbReference type="SUPFAM" id="SSF49899">
    <property type="entry name" value="Concanavalin A-like lectins/glucanases"/>
    <property type="match status" value="1"/>
</dbReference>
<evidence type="ECO:0000256" key="1">
    <source>
        <dbReference type="ARBA" id="ARBA00022729"/>
    </source>
</evidence>
<dbReference type="KEGG" id="mlr:MELLADRAFT_55983"/>
<keyword evidence="1" id="KW-0732">Signal</keyword>
<protein>
    <submittedName>
        <fullName evidence="6">Family 16 glycoside hydrolase</fullName>
    </submittedName>
</protein>
<dbReference type="GeneID" id="18929007"/>
<dbReference type="Gene3D" id="2.60.120.200">
    <property type="match status" value="1"/>
</dbReference>
<keyword evidence="2 6" id="KW-0378">Hydrolase</keyword>
<evidence type="ECO:0000256" key="3">
    <source>
        <dbReference type="ARBA" id="ARBA00023295"/>
    </source>
</evidence>
<proteinExistence type="predicted"/>
<dbReference type="VEuPathDB" id="FungiDB:MELLADRAFT_55983"/>
<organism evidence="7">
    <name type="scientific">Melampsora larici-populina (strain 98AG31 / pathotype 3-4-7)</name>
    <name type="common">Poplar leaf rust fungus</name>
    <dbReference type="NCBI Taxonomy" id="747676"/>
    <lineage>
        <taxon>Eukaryota</taxon>
        <taxon>Fungi</taxon>
        <taxon>Dikarya</taxon>
        <taxon>Basidiomycota</taxon>
        <taxon>Pucciniomycotina</taxon>
        <taxon>Pucciniomycetes</taxon>
        <taxon>Pucciniales</taxon>
        <taxon>Melampsoraceae</taxon>
        <taxon>Melampsora</taxon>
    </lineage>
</organism>
<feature type="domain" description="GH16" evidence="5">
    <location>
        <begin position="1"/>
        <end position="187"/>
    </location>
</feature>
<dbReference type="PANTHER" id="PTHR10963:SF22">
    <property type="entry name" value="GLYCOSIDASE CRH2-RELATED"/>
    <property type="match status" value="1"/>
</dbReference>
<dbReference type="GO" id="GO:0009277">
    <property type="term" value="C:fungal-type cell wall"/>
    <property type="evidence" value="ECO:0007669"/>
    <property type="project" value="TreeGrafter"/>
</dbReference>
<feature type="region of interest" description="Disordered" evidence="4">
    <location>
        <begin position="1"/>
        <end position="30"/>
    </location>
</feature>
<dbReference type="OrthoDB" id="4781at2759"/>
<dbReference type="HOGENOM" id="CLU_090399_0_0_1"/>
<sequence length="187" mass="19678">MTPGGGVELILQPPSGPVTTSKDGTTNDKLGDGATINSTFALLYGKVTFTLQASSVPGSVTAAVLIGTKTDDEIDVEILGGDPTHWQTNVFRSAPGETEPLYGVFGGVQGYSGSGRVDQVHKYVVDWSPARIQWSVDGQVMRTLTPAGTLHGGQQHYPSAPSRIQIGLWDASNPSGTSEWAKGPIPW</sequence>
<dbReference type="RefSeq" id="XP_007409625.1">
    <property type="nucleotide sequence ID" value="XM_007409563.1"/>
</dbReference>
<dbReference type="InParanoid" id="F4RKH0"/>
<dbReference type="GO" id="GO:0031505">
    <property type="term" value="P:fungal-type cell wall organization"/>
    <property type="evidence" value="ECO:0007669"/>
    <property type="project" value="TreeGrafter"/>
</dbReference>
<reference evidence="7" key="1">
    <citation type="journal article" date="2011" name="Proc. Natl. Acad. Sci. U.S.A.">
        <title>Obligate biotrophy features unraveled by the genomic analysis of rust fungi.</title>
        <authorList>
            <person name="Duplessis S."/>
            <person name="Cuomo C.A."/>
            <person name="Lin Y.-C."/>
            <person name="Aerts A."/>
            <person name="Tisserant E."/>
            <person name="Veneault-Fourrey C."/>
            <person name="Joly D.L."/>
            <person name="Hacquard S."/>
            <person name="Amselem J."/>
            <person name="Cantarel B.L."/>
            <person name="Chiu R."/>
            <person name="Coutinho P.M."/>
            <person name="Feau N."/>
            <person name="Field M."/>
            <person name="Frey P."/>
            <person name="Gelhaye E."/>
            <person name="Goldberg J."/>
            <person name="Grabherr M.G."/>
            <person name="Kodira C.D."/>
            <person name="Kohler A."/>
            <person name="Kuees U."/>
            <person name="Lindquist E.A."/>
            <person name="Lucas S.M."/>
            <person name="Mago R."/>
            <person name="Mauceli E."/>
            <person name="Morin E."/>
            <person name="Murat C."/>
            <person name="Pangilinan J.L."/>
            <person name="Park R."/>
            <person name="Pearson M."/>
            <person name="Quesneville H."/>
            <person name="Rouhier N."/>
            <person name="Sakthikumar S."/>
            <person name="Salamov A.A."/>
            <person name="Schmutz J."/>
            <person name="Selles B."/>
            <person name="Shapiro H."/>
            <person name="Tanguay P."/>
            <person name="Tuskan G.A."/>
            <person name="Henrissat B."/>
            <person name="Van de Peer Y."/>
            <person name="Rouze P."/>
            <person name="Ellis J.G."/>
            <person name="Dodds P.N."/>
            <person name="Schein J.E."/>
            <person name="Zhong S."/>
            <person name="Hamelin R.C."/>
            <person name="Grigoriev I.V."/>
            <person name="Szabo L.J."/>
            <person name="Martin F."/>
        </authorList>
    </citation>
    <scope>NUCLEOTIDE SEQUENCE [LARGE SCALE GENOMIC DNA]</scope>
    <source>
        <strain evidence="7">98AG31 / pathotype 3-4-7</strain>
    </source>
</reference>
<evidence type="ECO:0000313" key="6">
    <source>
        <dbReference type="EMBL" id="EGG07183.1"/>
    </source>
</evidence>